<comment type="caution">
    <text evidence="2">The sequence shown here is derived from an EMBL/GenBank/DDBJ whole genome shotgun (WGS) entry which is preliminary data.</text>
</comment>
<proteinExistence type="predicted"/>
<name>A0A2V2LED8_9RHOB</name>
<reference evidence="2 3" key="1">
    <citation type="submission" date="2018-05" db="EMBL/GenBank/DDBJ databases">
        <title>Rhodobacteraceae gen. nov., sp. nov. isolated from sea water.</title>
        <authorList>
            <person name="Ren Y."/>
        </authorList>
    </citation>
    <scope>NUCLEOTIDE SEQUENCE [LARGE SCALE GENOMIC DNA]</scope>
    <source>
        <strain evidence="2 3">TG-679</strain>
    </source>
</reference>
<organism evidence="2 3">
    <name type="scientific">Meridianimarinicoccus roseus</name>
    <dbReference type="NCBI Taxonomy" id="2072018"/>
    <lineage>
        <taxon>Bacteria</taxon>
        <taxon>Pseudomonadati</taxon>
        <taxon>Pseudomonadota</taxon>
        <taxon>Alphaproteobacteria</taxon>
        <taxon>Rhodobacterales</taxon>
        <taxon>Paracoccaceae</taxon>
        <taxon>Meridianimarinicoccus</taxon>
    </lineage>
</organism>
<dbReference type="AlphaFoldDB" id="A0A2V2LED8"/>
<sequence>MIRVSLAPMTTALILMSAMTIWAQQAQDWIPGEIALPGDMEITVDRAIGSSTRIFSFMTGEDAGALLDRWTEALQEAGYVIAPQPEAIDTRQIQFSGPGIGNAKIALQPSAEPDRTLVQFDASLD</sequence>
<keyword evidence="3" id="KW-1185">Reference proteome</keyword>
<evidence type="ECO:0000313" key="3">
    <source>
        <dbReference type="Proteomes" id="UP000245680"/>
    </source>
</evidence>
<dbReference type="RefSeq" id="WP_109812628.1">
    <property type="nucleotide sequence ID" value="NZ_QGKU01000048.1"/>
</dbReference>
<feature type="chain" id="PRO_5016158159" evidence="1">
    <location>
        <begin position="24"/>
        <end position="125"/>
    </location>
</feature>
<evidence type="ECO:0000256" key="1">
    <source>
        <dbReference type="SAM" id="SignalP"/>
    </source>
</evidence>
<evidence type="ECO:0000313" key="2">
    <source>
        <dbReference type="EMBL" id="PWR01587.1"/>
    </source>
</evidence>
<feature type="signal peptide" evidence="1">
    <location>
        <begin position="1"/>
        <end position="23"/>
    </location>
</feature>
<dbReference type="EMBL" id="QGKU01000048">
    <property type="protein sequence ID" value="PWR01587.1"/>
    <property type="molecule type" value="Genomic_DNA"/>
</dbReference>
<accession>A0A2V2LED8</accession>
<dbReference type="OrthoDB" id="7451388at2"/>
<keyword evidence="1" id="KW-0732">Signal</keyword>
<protein>
    <submittedName>
        <fullName evidence="2">Uncharacterized protein</fullName>
    </submittedName>
</protein>
<gene>
    <name evidence="2" type="ORF">DKT77_15745</name>
</gene>
<dbReference type="Proteomes" id="UP000245680">
    <property type="component" value="Unassembled WGS sequence"/>
</dbReference>